<comment type="caution">
    <text evidence="3">The sequence shown here is derived from an EMBL/GenBank/DDBJ whole genome shotgun (WGS) entry which is preliminary data.</text>
</comment>
<proteinExistence type="inferred from homology"/>
<dbReference type="PANTHER" id="PTHR42850:SF2">
    <property type="entry name" value="BLL5683 PROTEIN"/>
    <property type="match status" value="1"/>
</dbReference>
<dbReference type="EMBL" id="JAAOIW010000005">
    <property type="protein sequence ID" value="NHN31305.1"/>
    <property type="molecule type" value="Genomic_DNA"/>
</dbReference>
<dbReference type="SUPFAM" id="SSF56300">
    <property type="entry name" value="Metallo-dependent phosphatases"/>
    <property type="match status" value="1"/>
</dbReference>
<dbReference type="InterPro" id="IPR050126">
    <property type="entry name" value="Ap4A_hydrolase"/>
</dbReference>
<dbReference type="Pfam" id="PF12850">
    <property type="entry name" value="Metallophos_2"/>
    <property type="match status" value="1"/>
</dbReference>
<reference evidence="3" key="1">
    <citation type="submission" date="2020-03" db="EMBL/GenBank/DDBJ databases">
        <title>Draft sequencing of Paenibacilllus sp. S3N08.</title>
        <authorList>
            <person name="Kim D.-U."/>
        </authorList>
    </citation>
    <scope>NUCLEOTIDE SEQUENCE</scope>
    <source>
        <strain evidence="3">S3N08</strain>
    </source>
</reference>
<comment type="similarity">
    <text evidence="1">Belongs to the metallophosphoesterase superfamily. YfcE family.</text>
</comment>
<protein>
    <submittedName>
        <fullName evidence="3">Metallophosphoesterase family protein</fullName>
    </submittedName>
</protein>
<dbReference type="Gene3D" id="3.60.21.10">
    <property type="match status" value="1"/>
</dbReference>
<accession>A0ABX0JCA3</accession>
<evidence type="ECO:0000313" key="3">
    <source>
        <dbReference type="EMBL" id="NHN31305.1"/>
    </source>
</evidence>
<dbReference type="InterPro" id="IPR011152">
    <property type="entry name" value="Pesterase_MJ0912"/>
</dbReference>
<evidence type="ECO:0000313" key="4">
    <source>
        <dbReference type="Proteomes" id="UP001165962"/>
    </source>
</evidence>
<dbReference type="PIRSF" id="PIRSF000883">
    <property type="entry name" value="Pesterase_MJ0912"/>
    <property type="match status" value="1"/>
</dbReference>
<keyword evidence="4" id="KW-1185">Reference proteome</keyword>
<evidence type="ECO:0000259" key="2">
    <source>
        <dbReference type="Pfam" id="PF12850"/>
    </source>
</evidence>
<sequence length="251" mass="28548">MAKIAVISDIHGNLTALEAVKKDIRKRRITRIISLGDIIGRGPQPAECVDLIREICEVSLLGNWEHKINLPADNEAVRWQQERLGAERLQYLEELPFSFDLQMSGKWLRFLHASPQSVYHRVNRSASKKEKRQMFEHTEKTWLSLKPYADKNIDAVGYGDIHVPYVQMLKNKDKQGLLLFNTGSVGAPYDGIAQASYVILEGKPDSSLPSAFSVAMVRVPYDVEKLIQIAEQMNLPNLERFCLEMRSGLEQ</sequence>
<dbReference type="PANTHER" id="PTHR42850">
    <property type="entry name" value="METALLOPHOSPHOESTERASE"/>
    <property type="match status" value="1"/>
</dbReference>
<organism evidence="3 4">
    <name type="scientific">Paenibacillus agricola</name>
    <dbReference type="NCBI Taxonomy" id="2716264"/>
    <lineage>
        <taxon>Bacteria</taxon>
        <taxon>Bacillati</taxon>
        <taxon>Bacillota</taxon>
        <taxon>Bacilli</taxon>
        <taxon>Bacillales</taxon>
        <taxon>Paenibacillaceae</taxon>
        <taxon>Paenibacillus</taxon>
    </lineage>
</organism>
<dbReference type="Proteomes" id="UP001165962">
    <property type="component" value="Unassembled WGS sequence"/>
</dbReference>
<dbReference type="InterPro" id="IPR029052">
    <property type="entry name" value="Metallo-depent_PP-like"/>
</dbReference>
<evidence type="ECO:0000256" key="1">
    <source>
        <dbReference type="ARBA" id="ARBA00008950"/>
    </source>
</evidence>
<dbReference type="RefSeq" id="WP_166151193.1">
    <property type="nucleotide sequence ID" value="NZ_JAAOIW010000005.1"/>
</dbReference>
<gene>
    <name evidence="3" type="ORF">G9U52_15815</name>
</gene>
<feature type="domain" description="Calcineurin-like phosphoesterase" evidence="2">
    <location>
        <begin position="3"/>
        <end position="201"/>
    </location>
</feature>
<dbReference type="InterPro" id="IPR024654">
    <property type="entry name" value="Calcineurin-like_PHP_lpxH"/>
</dbReference>
<name>A0ABX0JCA3_9BACL</name>